<sequence>MKRKSISDYFAVTPAKREVIEDCPSASGESSSNPDGMSTPDSNPGMELENPSTGESGQPISASAASECFWPTCWTVEQKNDHLQKNDWLFFNAGKLGCSVCKNVGASETEKTTVGMRLSKEWIRGEVSFNGELRKQQLTSLRKKIFEHRESAGHKAAVRITAEAREESKAVCLWAQEREVKITKKVFRTAYNVARKNQPFSDFEADIDLLELNGVDVGTILHSAASCAHIVDHIGSEMRSTLIEKILDSKSKLSLILDESTTVGRESVLIVYLRAYIEKVRMEDPVDHFISLIELDDVTADGIFKSLMSALESLRITEEVLKESLVSLTCDGAAMTMGSHEGVAKLFKDRFPSIIVWPCASHRLELSVHDAVKEVCGVNRFKSFIDKLYVLYRSSPKNAGELKARAATLEVEISKIGRILSSRWVASRYRTVMAVWKDYEALVLHFEKGKTASGRDRKEKRAYESLLEKITSAEFVLDLGLLSDALQELSELRVDLQERTADLYTAQSKIESLVEICGKRGTAPGPYYTEALEATGKLQFKGVQLHRRDRTDEPPISPVAFYEQLKKLLQKRLLSKDDAELSRCGSVLESKNWPANSSDRILYGEGEISRLARRFQLNERKAIRAFREHLKYGEEMSEELSSIRRILNTVAVSSSECERGFSEMNLIVTPERSSLKVKTITSLLFIRIVGPPLKLFDPTKFVRTWLLQGHRSASDTQSKTRKRVEESDVRMTLWKALCS</sequence>
<dbReference type="GeneID" id="107119179"/>
<dbReference type="SUPFAM" id="SSF53098">
    <property type="entry name" value="Ribonuclease H-like"/>
    <property type="match status" value="1"/>
</dbReference>
<evidence type="ECO:0000313" key="3">
    <source>
        <dbReference type="RefSeq" id="XP_015277122.1"/>
    </source>
</evidence>
<dbReference type="RefSeq" id="XP_015277122.1">
    <property type="nucleotide sequence ID" value="XM_015421636.1"/>
</dbReference>
<evidence type="ECO:0000256" key="1">
    <source>
        <dbReference type="SAM" id="MobiDB-lite"/>
    </source>
</evidence>
<dbReference type="InterPro" id="IPR012337">
    <property type="entry name" value="RNaseH-like_sf"/>
</dbReference>
<reference evidence="3" key="1">
    <citation type="submission" date="2025-08" db="UniProtKB">
        <authorList>
            <consortium name="RefSeq"/>
        </authorList>
    </citation>
    <scope>IDENTIFICATION</scope>
</reference>
<evidence type="ECO:0000313" key="2">
    <source>
        <dbReference type="Proteomes" id="UP000694871"/>
    </source>
</evidence>
<dbReference type="PANTHER" id="PTHR46880">
    <property type="entry name" value="RAS-ASSOCIATING DOMAIN-CONTAINING PROTEIN"/>
    <property type="match status" value="1"/>
</dbReference>
<feature type="compositionally biased region" description="Polar residues" evidence="1">
    <location>
        <begin position="27"/>
        <end position="42"/>
    </location>
</feature>
<keyword evidence="2" id="KW-1185">Reference proteome</keyword>
<dbReference type="PANTHER" id="PTHR46880:SF8">
    <property type="entry name" value="E3 SUMO-PROTEIN LIGASE KIAA1586"/>
    <property type="match status" value="1"/>
</dbReference>
<feature type="region of interest" description="Disordered" evidence="1">
    <location>
        <begin position="20"/>
        <end position="61"/>
    </location>
</feature>
<gene>
    <name evidence="3" type="primary">LOC107119179</name>
</gene>
<proteinExistence type="predicted"/>
<organism evidence="2 3">
    <name type="scientific">Gekko japonicus</name>
    <name type="common">Schlegel's Japanese gecko</name>
    <dbReference type="NCBI Taxonomy" id="146911"/>
    <lineage>
        <taxon>Eukaryota</taxon>
        <taxon>Metazoa</taxon>
        <taxon>Chordata</taxon>
        <taxon>Craniata</taxon>
        <taxon>Vertebrata</taxon>
        <taxon>Euteleostomi</taxon>
        <taxon>Lepidosauria</taxon>
        <taxon>Squamata</taxon>
        <taxon>Bifurcata</taxon>
        <taxon>Gekkota</taxon>
        <taxon>Gekkonidae</taxon>
        <taxon>Gekkoninae</taxon>
        <taxon>Gekko</taxon>
    </lineage>
</organism>
<protein>
    <submittedName>
        <fullName evidence="3">Uncharacterized protein KIAA1586-like</fullName>
    </submittedName>
</protein>
<dbReference type="Proteomes" id="UP000694871">
    <property type="component" value="Unplaced"/>
</dbReference>
<feature type="compositionally biased region" description="Polar residues" evidence="1">
    <location>
        <begin position="50"/>
        <end position="61"/>
    </location>
</feature>
<accession>A0ABM1KTT5</accession>
<name>A0ABM1KTT5_GEKJA</name>